<evidence type="ECO:0000313" key="2">
    <source>
        <dbReference type="Proteomes" id="UP000239800"/>
    </source>
</evidence>
<protein>
    <submittedName>
        <fullName evidence="1">Uncharacterized protein</fullName>
    </submittedName>
</protein>
<dbReference type="EMBL" id="MQUB01000001">
    <property type="protein sequence ID" value="PQB05875.1"/>
    <property type="molecule type" value="Genomic_DNA"/>
</dbReference>
<reference evidence="1 2" key="1">
    <citation type="submission" date="2016-11" db="EMBL/GenBank/DDBJ databases">
        <title>Trade-off between light-utilization and light-protection in marine flavobacteria.</title>
        <authorList>
            <person name="Kumagai Y."/>
        </authorList>
    </citation>
    <scope>NUCLEOTIDE SEQUENCE [LARGE SCALE GENOMIC DNA]</scope>
    <source>
        <strain evidence="1 2">NBRC 107741</strain>
    </source>
</reference>
<evidence type="ECO:0000313" key="1">
    <source>
        <dbReference type="EMBL" id="PQB05875.1"/>
    </source>
</evidence>
<gene>
    <name evidence="1" type="ORF">BST85_13935</name>
</gene>
<proteinExistence type="predicted"/>
<accession>A0A2S7KTB6</accession>
<sequence>MKALQGEWLDAKNEFQPLEVVEEDGKYKLVAHWGEYFVNMRDDRYPEVFFNGKSYPITHDAKTDQLKFNGISYVRKEKSLKMQFVGKWTDAERQTHFDIAIQNGAMIWDIYQEDGTSVRYYPKLITGEGFVFTWDNEDVKFELKGGKMVDSRGQKYERISK</sequence>
<organism evidence="1 2">
    <name type="scientific">Aureitalea marina</name>
    <dbReference type="NCBI Taxonomy" id="930804"/>
    <lineage>
        <taxon>Bacteria</taxon>
        <taxon>Pseudomonadati</taxon>
        <taxon>Bacteroidota</taxon>
        <taxon>Flavobacteriia</taxon>
        <taxon>Flavobacteriales</taxon>
        <taxon>Flavobacteriaceae</taxon>
        <taxon>Aureitalea</taxon>
    </lineage>
</organism>
<dbReference type="RefSeq" id="WP_104813827.1">
    <property type="nucleotide sequence ID" value="NZ_MQUB01000001.1"/>
</dbReference>
<dbReference type="AlphaFoldDB" id="A0A2S7KTB6"/>
<comment type="caution">
    <text evidence="1">The sequence shown here is derived from an EMBL/GenBank/DDBJ whole genome shotgun (WGS) entry which is preliminary data.</text>
</comment>
<name>A0A2S7KTB6_9FLAO</name>
<dbReference type="Proteomes" id="UP000239800">
    <property type="component" value="Unassembled WGS sequence"/>
</dbReference>
<keyword evidence="2" id="KW-1185">Reference proteome</keyword>